<evidence type="ECO:0000313" key="1">
    <source>
        <dbReference type="EMBL" id="CAM9769048.1"/>
    </source>
</evidence>
<sequence length="90" mass="9275">MSHVLMQLRRKPGRPSPSGAGCVLTPSCALLFLHKPPAATADGHLTLPAKDSSSARSPSVEVDTNSENTSSSEGAKGTLLIHSPVELKSG</sequence>
<dbReference type="Proteomes" id="UP001162501">
    <property type="component" value="Chromosome 17"/>
</dbReference>
<accession>A0AC59YL50</accession>
<proteinExistence type="predicted"/>
<name>A0AC59YL50_RANTA</name>
<reference evidence="1" key="2">
    <citation type="submission" date="2025-03" db="EMBL/GenBank/DDBJ databases">
        <authorList>
            <consortium name="ELIXIR-Norway"/>
            <consortium name="Elixir Norway"/>
        </authorList>
    </citation>
    <scope>NUCLEOTIDE SEQUENCE</scope>
</reference>
<reference evidence="1" key="1">
    <citation type="submission" date="2023-05" db="EMBL/GenBank/DDBJ databases">
        <authorList>
            <consortium name="ELIXIR-Norway"/>
        </authorList>
    </citation>
    <scope>NUCLEOTIDE SEQUENCE</scope>
</reference>
<dbReference type="EMBL" id="OX596101">
    <property type="protein sequence ID" value="CAM9769048.1"/>
    <property type="molecule type" value="Genomic_DNA"/>
</dbReference>
<organism evidence="1 2">
    <name type="scientific">Rangifer tarandus platyrhynchus</name>
    <name type="common">Svalbard reindeer</name>
    <dbReference type="NCBI Taxonomy" id="3082113"/>
    <lineage>
        <taxon>Eukaryota</taxon>
        <taxon>Metazoa</taxon>
        <taxon>Chordata</taxon>
        <taxon>Craniata</taxon>
        <taxon>Vertebrata</taxon>
        <taxon>Euteleostomi</taxon>
        <taxon>Mammalia</taxon>
        <taxon>Eutheria</taxon>
        <taxon>Laurasiatheria</taxon>
        <taxon>Artiodactyla</taxon>
        <taxon>Ruminantia</taxon>
        <taxon>Pecora</taxon>
        <taxon>Cervidae</taxon>
        <taxon>Odocoileinae</taxon>
        <taxon>Rangifer</taxon>
    </lineage>
</organism>
<protein>
    <submittedName>
        <fullName evidence="1">Uncharacterized protein</fullName>
    </submittedName>
</protein>
<evidence type="ECO:0000313" key="2">
    <source>
        <dbReference type="Proteomes" id="UP001162501"/>
    </source>
</evidence>
<gene>
    <name evidence="1" type="ORF">MRATA1EN22A_LOCUS7189</name>
</gene>